<evidence type="ECO:0000256" key="2">
    <source>
        <dbReference type="SAM" id="SignalP"/>
    </source>
</evidence>
<dbReference type="Proteomes" id="UP001367771">
    <property type="component" value="Unassembled WGS sequence"/>
</dbReference>
<organism evidence="3 4">
    <name type="scientific">Sphingomonas kyungheensis</name>
    <dbReference type="NCBI Taxonomy" id="1069987"/>
    <lineage>
        <taxon>Bacteria</taxon>
        <taxon>Pseudomonadati</taxon>
        <taxon>Pseudomonadota</taxon>
        <taxon>Alphaproteobacteria</taxon>
        <taxon>Sphingomonadales</taxon>
        <taxon>Sphingomonadaceae</taxon>
        <taxon>Sphingomonas</taxon>
    </lineage>
</organism>
<comment type="caution">
    <text evidence="3">The sequence shown here is derived from an EMBL/GenBank/DDBJ whole genome shotgun (WGS) entry which is preliminary data.</text>
</comment>
<feature type="transmembrane region" description="Helical" evidence="1">
    <location>
        <begin position="57"/>
        <end position="78"/>
    </location>
</feature>
<evidence type="ECO:0000313" key="4">
    <source>
        <dbReference type="Proteomes" id="UP001367771"/>
    </source>
</evidence>
<name>A0ABU8H3V9_9SPHN</name>
<dbReference type="EMBL" id="JBBBDM010000004">
    <property type="protein sequence ID" value="MEI5687705.1"/>
    <property type="molecule type" value="Genomic_DNA"/>
</dbReference>
<keyword evidence="1" id="KW-1133">Transmembrane helix</keyword>
<feature type="chain" id="PRO_5045687731" evidence="2">
    <location>
        <begin position="25"/>
        <end position="88"/>
    </location>
</feature>
<keyword evidence="4" id="KW-1185">Reference proteome</keyword>
<dbReference type="RefSeq" id="WP_153810806.1">
    <property type="nucleotide sequence ID" value="NZ_JBBBDM010000004.1"/>
</dbReference>
<gene>
    <name evidence="3" type="ORF">V8201_11505</name>
</gene>
<accession>A0ABU8H3V9</accession>
<keyword evidence="1" id="KW-0812">Transmembrane</keyword>
<reference evidence="3 4" key="1">
    <citation type="journal article" date="2013" name="Int. J. Syst. Evol. Microbiol.">
        <title>Sphingomonas kyungheensis sp. nov., a bacterium with ginsenoside-converting activity isolated from soil of a ginseng field.</title>
        <authorList>
            <person name="Son H.M."/>
            <person name="Yang J.E."/>
            <person name="Park Y."/>
            <person name="Han C.K."/>
            <person name="Kim S.G."/>
            <person name="Kook M."/>
            <person name="Yi T.H."/>
        </authorList>
    </citation>
    <scope>NUCLEOTIDE SEQUENCE [LARGE SCALE GENOMIC DNA]</scope>
    <source>
        <strain evidence="3 4">LMG 26582</strain>
    </source>
</reference>
<evidence type="ECO:0000256" key="1">
    <source>
        <dbReference type="SAM" id="Phobius"/>
    </source>
</evidence>
<evidence type="ECO:0000313" key="3">
    <source>
        <dbReference type="EMBL" id="MEI5687705.1"/>
    </source>
</evidence>
<keyword evidence="2" id="KW-0732">Signal</keyword>
<feature type="signal peptide" evidence="2">
    <location>
        <begin position="1"/>
        <end position="24"/>
    </location>
</feature>
<sequence>MTMISRLFAAAAGTALLAAPVAAAAAPATTTANPAASLSISRAAAPAGAKSQLGASIPGTTLISIGVLAALVVGVLVATGGSDNSDSN</sequence>
<proteinExistence type="predicted"/>
<protein>
    <submittedName>
        <fullName evidence="3">Uncharacterized protein</fullName>
    </submittedName>
</protein>
<keyword evidence="1" id="KW-0472">Membrane</keyword>